<feature type="transmembrane region" description="Helical" evidence="7">
    <location>
        <begin position="268"/>
        <end position="291"/>
    </location>
</feature>
<dbReference type="Gene3D" id="1.20.1250.20">
    <property type="entry name" value="MFS general substrate transporter like domains"/>
    <property type="match status" value="1"/>
</dbReference>
<dbReference type="InterPro" id="IPR004638">
    <property type="entry name" value="EmrB-like"/>
</dbReference>
<keyword evidence="4 7" id="KW-0812">Transmembrane</keyword>
<keyword evidence="10" id="KW-1185">Reference proteome</keyword>
<comment type="subcellular location">
    <subcellularLocation>
        <location evidence="1">Cell membrane</location>
        <topology evidence="1">Multi-pass membrane protein</topology>
    </subcellularLocation>
</comment>
<dbReference type="EMBL" id="FMAQ01000015">
    <property type="protein sequence ID" value="SCC28453.1"/>
    <property type="molecule type" value="Genomic_DNA"/>
</dbReference>
<dbReference type="SUPFAM" id="SSF103473">
    <property type="entry name" value="MFS general substrate transporter"/>
    <property type="match status" value="1"/>
</dbReference>
<keyword evidence="3" id="KW-1003">Cell membrane</keyword>
<sequence>MNSELQLPPFVYRILPWIAAFAFFMQSLDTSILNTALPTMAKDLNESPLNMQSAVISYALTLALFIPVSGFLSDKFGTRNIFVMAVSLFTLGSLLCALSNSLIFLDISRVIQGIGGSMMVPISRLVLIKSFKRSDFLAALNTATIPGLIGPVLGPVLGGYLVDVVSWHWVFFINLPIGILGVIISWKYMPNLKGEHMPFDLFGFIFIVIAFISATLSVEVLNQNQTYDFPLLLAVISFVFLIIYYGYAKKKPTPLFPLSLFKIHTFKIGIIGNLICRLGISGVPFLIPLLLQVGFGYSAIFAGVMLMPMAIASICTRIFIPRILARLGYRFVLVANTILAGIMIVLMSLLNLSTPLILISLLLFCIGGINSMQYTAMNSITLANLEKENTSSGNSLMAVNQQLAISFGTGFGAVLLRLISNSASTIHAFQLTFVILGVVTVLSSIIFAQLKNEDGKNLITHRQEIRR</sequence>
<dbReference type="Gene3D" id="1.20.1720.10">
    <property type="entry name" value="Multidrug resistance protein D"/>
    <property type="match status" value="1"/>
</dbReference>
<feature type="transmembrane region" description="Helical" evidence="7">
    <location>
        <begin position="426"/>
        <end position="448"/>
    </location>
</feature>
<feature type="transmembrane region" description="Helical" evidence="7">
    <location>
        <begin position="398"/>
        <end position="420"/>
    </location>
</feature>
<keyword evidence="6 7" id="KW-0472">Membrane</keyword>
<feature type="transmembrane region" description="Helical" evidence="7">
    <location>
        <begin position="327"/>
        <end position="350"/>
    </location>
</feature>
<dbReference type="GO" id="GO:0022857">
    <property type="term" value="F:transmembrane transporter activity"/>
    <property type="evidence" value="ECO:0007669"/>
    <property type="project" value="InterPro"/>
</dbReference>
<keyword evidence="2" id="KW-0813">Transport</keyword>
<evidence type="ECO:0000313" key="9">
    <source>
        <dbReference type="EMBL" id="SCC28453.1"/>
    </source>
</evidence>
<dbReference type="PANTHER" id="PTHR42718">
    <property type="entry name" value="MAJOR FACILITATOR SUPERFAMILY MULTIDRUG TRANSPORTER MFSC"/>
    <property type="match status" value="1"/>
</dbReference>
<dbReference type="OrthoDB" id="9812221at2"/>
<dbReference type="STRING" id="1798182.GA0061081_11515"/>
<dbReference type="PANTHER" id="PTHR42718:SF46">
    <property type="entry name" value="BLR6921 PROTEIN"/>
    <property type="match status" value="1"/>
</dbReference>
<organism evidence="9 10">
    <name type="scientific">Gilliamella bombicola</name>
    <dbReference type="NCBI Taxonomy" id="1798182"/>
    <lineage>
        <taxon>Bacteria</taxon>
        <taxon>Pseudomonadati</taxon>
        <taxon>Pseudomonadota</taxon>
        <taxon>Gammaproteobacteria</taxon>
        <taxon>Orbales</taxon>
        <taxon>Orbaceae</taxon>
        <taxon>Gilliamella</taxon>
    </lineage>
</organism>
<gene>
    <name evidence="9" type="ORF">GA0061081_11515</name>
</gene>
<dbReference type="GO" id="GO:0005886">
    <property type="term" value="C:plasma membrane"/>
    <property type="evidence" value="ECO:0007669"/>
    <property type="project" value="UniProtKB-SubCell"/>
</dbReference>
<proteinExistence type="predicted"/>
<evidence type="ECO:0000256" key="2">
    <source>
        <dbReference type="ARBA" id="ARBA00022448"/>
    </source>
</evidence>
<evidence type="ECO:0000256" key="1">
    <source>
        <dbReference type="ARBA" id="ARBA00004651"/>
    </source>
</evidence>
<feature type="transmembrane region" description="Helical" evidence="7">
    <location>
        <begin position="201"/>
        <end position="221"/>
    </location>
</feature>
<evidence type="ECO:0000256" key="3">
    <source>
        <dbReference type="ARBA" id="ARBA00022475"/>
    </source>
</evidence>
<feature type="transmembrane region" description="Helical" evidence="7">
    <location>
        <begin position="356"/>
        <end position="377"/>
    </location>
</feature>
<dbReference type="AlphaFoldDB" id="A0A1C4DB01"/>
<feature type="transmembrane region" description="Helical" evidence="7">
    <location>
        <begin position="139"/>
        <end position="161"/>
    </location>
</feature>
<feature type="transmembrane region" description="Helical" evidence="7">
    <location>
        <begin position="167"/>
        <end position="189"/>
    </location>
</feature>
<evidence type="ECO:0000259" key="8">
    <source>
        <dbReference type="PROSITE" id="PS50850"/>
    </source>
</evidence>
<feature type="transmembrane region" description="Helical" evidence="7">
    <location>
        <begin position="81"/>
        <end position="104"/>
    </location>
</feature>
<evidence type="ECO:0000256" key="6">
    <source>
        <dbReference type="ARBA" id="ARBA00023136"/>
    </source>
</evidence>
<feature type="domain" description="Major facilitator superfamily (MFS) profile" evidence="8">
    <location>
        <begin position="15"/>
        <end position="455"/>
    </location>
</feature>
<protein>
    <submittedName>
        <fullName evidence="9">Drug resistance transporter, EmrB/QacA subfamily</fullName>
    </submittedName>
</protein>
<dbReference type="RefSeq" id="WP_091350448.1">
    <property type="nucleotide sequence ID" value="NZ_FMAQ01000015.1"/>
</dbReference>
<evidence type="ECO:0000256" key="7">
    <source>
        <dbReference type="SAM" id="Phobius"/>
    </source>
</evidence>
<dbReference type="Proteomes" id="UP000199670">
    <property type="component" value="Unassembled WGS sequence"/>
</dbReference>
<feature type="transmembrane region" description="Helical" evidence="7">
    <location>
        <begin position="297"/>
        <end position="320"/>
    </location>
</feature>
<name>A0A1C4DB01_9GAMM</name>
<feature type="transmembrane region" description="Helical" evidence="7">
    <location>
        <begin position="227"/>
        <end position="247"/>
    </location>
</feature>
<dbReference type="CDD" id="cd17503">
    <property type="entry name" value="MFS_LmrB_MDR_like"/>
    <property type="match status" value="1"/>
</dbReference>
<evidence type="ECO:0000313" key="10">
    <source>
        <dbReference type="Proteomes" id="UP000199670"/>
    </source>
</evidence>
<dbReference type="PROSITE" id="PS50850">
    <property type="entry name" value="MFS"/>
    <property type="match status" value="1"/>
</dbReference>
<reference evidence="10" key="1">
    <citation type="submission" date="2016-08" db="EMBL/GenBank/DDBJ databases">
        <authorList>
            <person name="Varghese N."/>
            <person name="Submissions Spin"/>
        </authorList>
    </citation>
    <scope>NUCLEOTIDE SEQUENCE [LARGE SCALE GENOMIC DNA]</scope>
    <source>
        <strain evidence="10">R-53248</strain>
    </source>
</reference>
<evidence type="ECO:0000256" key="5">
    <source>
        <dbReference type="ARBA" id="ARBA00022989"/>
    </source>
</evidence>
<dbReference type="PRINTS" id="PR01036">
    <property type="entry name" value="TCRTETB"/>
</dbReference>
<evidence type="ECO:0000256" key="4">
    <source>
        <dbReference type="ARBA" id="ARBA00022692"/>
    </source>
</evidence>
<dbReference type="InterPro" id="IPR011701">
    <property type="entry name" value="MFS"/>
</dbReference>
<dbReference type="InterPro" id="IPR020846">
    <property type="entry name" value="MFS_dom"/>
</dbReference>
<accession>A0A1C4DB01</accession>
<dbReference type="InterPro" id="IPR036259">
    <property type="entry name" value="MFS_trans_sf"/>
</dbReference>
<feature type="transmembrane region" description="Helical" evidence="7">
    <location>
        <begin position="12"/>
        <end position="33"/>
    </location>
</feature>
<keyword evidence="5 7" id="KW-1133">Transmembrane helix</keyword>
<dbReference type="NCBIfam" id="TIGR00711">
    <property type="entry name" value="efflux_EmrB"/>
    <property type="match status" value="1"/>
</dbReference>
<feature type="transmembrane region" description="Helical" evidence="7">
    <location>
        <begin position="53"/>
        <end position="72"/>
    </location>
</feature>
<dbReference type="Pfam" id="PF07690">
    <property type="entry name" value="MFS_1"/>
    <property type="match status" value="1"/>
</dbReference>